<dbReference type="Proteomes" id="UP000828042">
    <property type="component" value="Segment"/>
</dbReference>
<reference evidence="1 2" key="1">
    <citation type="submission" date="2021-04" db="EMBL/GenBank/DDBJ databases">
        <authorList>
            <person name="Shkoporov A.N."/>
            <person name="Stockdale S.R."/>
            <person name="Guerin E."/>
            <person name="Ross R.P."/>
            <person name="Hill C."/>
        </authorList>
    </citation>
    <scope>NUCLEOTIDE SEQUENCE [LARGE SCALE GENOMIC DNA]</scope>
    <source>
        <strain evidence="2">cr16_1</strain>
    </source>
</reference>
<keyword evidence="2" id="KW-1185">Reference proteome</keyword>
<gene>
    <name evidence="1" type="primary">gp_77077</name>
</gene>
<name>A0AA48WX11_9CAUD</name>
<sequence>MDRQAFRNRMQQLKQYREQNPGKTYLDFKKYVDGGETGEKDWYNSLTKEQKNRIVSTSDYISDDQARTLGNTYPATAARELQSGSFAFDAGELPQVDIKPTQMYAVLNTYYPFISKYSKTGHSELITPAGRTISTGGSDKNYNLFCNNCSDATGAALQKAFNKKLNSKLFTTPGDVKDFAEDLGAIYSSPSSKHNQKGAKTQFIPVDIKQARELEFQADSIYRDGMGIPIQSREEFWSKPEKYAEGGEIPPNNKPIIPEEPQPYKGKLYKDRYGRKYTEDQLADYYDNSSDEIDRFTGKPFVRGLKPVGDIEDAANVTPVGDAISVYDTYKALRNKDWGNAGLAALGLVPFVPSFGGVAVRSSKKISKPKSTYIPKVDPNYKQNVIDKALHEQKSYSDMPLSLVEEINDQRNRTYDLMQEPYARERAKAVDHQYGTDYLKVYDSMLEKYVDIDEYFQLPKPKYKKMERPTIGAQVTPSEGNTMYFNRDMIKTPEDIPNSVVLHEMGHLVDGATGMNNEFLRKLGDKSKFIPFNQAKTMYPNMTRDMYDNILQGTEIKSYMNQFRNYLDQKGKLNRGNYTGSYKNLKKEIIDAPRESFNNIKAIFNLYRSPKLFNKDFQMIPIVNNNDNNTIA</sequence>
<accession>A0AA48WX11</accession>
<dbReference type="EMBL" id="MZ130498">
    <property type="protein sequence ID" value="QWM91254.2"/>
    <property type="molecule type" value="Genomic_DNA"/>
</dbReference>
<organism evidence="1 2">
    <name type="scientific">uncultured phage cr16_1</name>
    <dbReference type="NCBI Taxonomy" id="2986414"/>
    <lineage>
        <taxon>Viruses</taxon>
        <taxon>Duplodnaviria</taxon>
        <taxon>Heunggongvirae</taxon>
        <taxon>Uroviricota</taxon>
        <taxon>Caudoviricetes</taxon>
        <taxon>Crassvirales</taxon>
        <taxon>Suoliviridae</taxon>
        <taxon>Loutivirinae</taxon>
        <taxon>Buchavirus</taxon>
        <taxon>Buchavirus hiberniae</taxon>
    </lineage>
</organism>
<protein>
    <submittedName>
        <fullName evidence="1">Uncharacterized protein</fullName>
    </submittedName>
</protein>
<evidence type="ECO:0000313" key="1">
    <source>
        <dbReference type="EMBL" id="QWM91254.2"/>
    </source>
</evidence>
<evidence type="ECO:0000313" key="2">
    <source>
        <dbReference type="Proteomes" id="UP000828042"/>
    </source>
</evidence>
<proteinExistence type="predicted"/>